<gene>
    <name evidence="4" type="ORF">SAMN05421858_2635</name>
</gene>
<dbReference type="InterPro" id="IPR000182">
    <property type="entry name" value="GNAT_dom"/>
</dbReference>
<dbReference type="AlphaFoldDB" id="A0A1N7BMC4"/>
<feature type="domain" description="N-acetyltransferase" evidence="3">
    <location>
        <begin position="3"/>
        <end position="166"/>
    </location>
</feature>
<keyword evidence="2" id="KW-0012">Acyltransferase</keyword>
<dbReference type="OrthoDB" id="11597at2157"/>
<dbReference type="GO" id="GO:0005840">
    <property type="term" value="C:ribosome"/>
    <property type="evidence" value="ECO:0007669"/>
    <property type="project" value="UniProtKB-KW"/>
</dbReference>
<keyword evidence="5" id="KW-1185">Reference proteome</keyword>
<evidence type="ECO:0000259" key="3">
    <source>
        <dbReference type="PROSITE" id="PS51186"/>
    </source>
</evidence>
<keyword evidence="4" id="KW-0687">Ribonucleoprotein</keyword>
<keyword evidence="4" id="KW-0689">Ribosomal protein</keyword>
<name>A0A1N7BMC4_9EURY</name>
<dbReference type="InterPro" id="IPR016181">
    <property type="entry name" value="Acyl_CoA_acyltransferase"/>
</dbReference>
<dbReference type="PANTHER" id="PTHR43877:SF2">
    <property type="entry name" value="AMINOALKYLPHOSPHONATE N-ACETYLTRANSFERASE-RELATED"/>
    <property type="match status" value="1"/>
</dbReference>
<dbReference type="GO" id="GO:0016747">
    <property type="term" value="F:acyltransferase activity, transferring groups other than amino-acyl groups"/>
    <property type="evidence" value="ECO:0007669"/>
    <property type="project" value="InterPro"/>
</dbReference>
<evidence type="ECO:0000256" key="2">
    <source>
        <dbReference type="ARBA" id="ARBA00023315"/>
    </source>
</evidence>
<dbReference type="SUPFAM" id="SSF55729">
    <property type="entry name" value="Acyl-CoA N-acyltransferases (Nat)"/>
    <property type="match status" value="1"/>
</dbReference>
<dbReference type="InterPro" id="IPR050832">
    <property type="entry name" value="Bact_Acetyltransf"/>
</dbReference>
<dbReference type="EMBL" id="FTNO01000002">
    <property type="protein sequence ID" value="SIR52383.1"/>
    <property type="molecule type" value="Genomic_DNA"/>
</dbReference>
<dbReference type="CDD" id="cd04301">
    <property type="entry name" value="NAT_SF"/>
    <property type="match status" value="1"/>
</dbReference>
<organism evidence="4 5">
    <name type="scientific">Haladaptatus litoreus</name>
    <dbReference type="NCBI Taxonomy" id="553468"/>
    <lineage>
        <taxon>Archaea</taxon>
        <taxon>Methanobacteriati</taxon>
        <taxon>Methanobacteriota</taxon>
        <taxon>Stenosarchaea group</taxon>
        <taxon>Halobacteria</taxon>
        <taxon>Halobacteriales</taxon>
        <taxon>Haladaptataceae</taxon>
        <taxon>Haladaptatus</taxon>
    </lineage>
</organism>
<evidence type="ECO:0000313" key="4">
    <source>
        <dbReference type="EMBL" id="SIR52383.1"/>
    </source>
</evidence>
<evidence type="ECO:0000313" key="5">
    <source>
        <dbReference type="Proteomes" id="UP000186914"/>
    </source>
</evidence>
<dbReference type="PROSITE" id="PS51186">
    <property type="entry name" value="GNAT"/>
    <property type="match status" value="1"/>
</dbReference>
<dbReference type="Proteomes" id="UP000186914">
    <property type="component" value="Unassembled WGS sequence"/>
</dbReference>
<sequence>MAFEIRPATPTHIDGIRRVAEKAWYSAHEPIIGSKTVDEFLKKHYDAEAFRSLIENDDAIFAVAVTSESDVVGFASATLDNDCSTTYHLGRIYVLPERWGEGIGRRLLATTEQNIERRGGEQIELGVMAENERAVKFYESNGYRRENEFYDNRIDTHSYEYRKEMERGKRGNPSP</sequence>
<proteinExistence type="predicted"/>
<protein>
    <submittedName>
        <fullName evidence="4">Ribosomal protein S18 acetylase RimI</fullName>
    </submittedName>
</protein>
<accession>A0A1N7BMC4</accession>
<dbReference type="RefSeq" id="WP_076430644.1">
    <property type="nucleotide sequence ID" value="NZ_FTNO01000002.1"/>
</dbReference>
<dbReference type="PANTHER" id="PTHR43877">
    <property type="entry name" value="AMINOALKYLPHOSPHONATE N-ACETYLTRANSFERASE-RELATED-RELATED"/>
    <property type="match status" value="1"/>
</dbReference>
<dbReference type="Pfam" id="PF00583">
    <property type="entry name" value="Acetyltransf_1"/>
    <property type="match status" value="1"/>
</dbReference>
<dbReference type="Gene3D" id="3.40.630.30">
    <property type="match status" value="1"/>
</dbReference>
<keyword evidence="1" id="KW-0808">Transferase</keyword>
<reference evidence="5" key="1">
    <citation type="submission" date="2017-01" db="EMBL/GenBank/DDBJ databases">
        <authorList>
            <person name="Varghese N."/>
            <person name="Submissions S."/>
        </authorList>
    </citation>
    <scope>NUCLEOTIDE SEQUENCE [LARGE SCALE GENOMIC DNA]</scope>
    <source>
        <strain evidence="5">CGMCC 1.7737</strain>
    </source>
</reference>
<evidence type="ECO:0000256" key="1">
    <source>
        <dbReference type="ARBA" id="ARBA00022679"/>
    </source>
</evidence>